<reference evidence="2 3" key="1">
    <citation type="submission" date="2021-03" db="EMBL/GenBank/DDBJ databases">
        <title>Flavobacterium Flabelliformis Sp. Nov. And Flavobacterium Geliluteum Sp. Nov., Two Novel Multidrug Resistant Psychrophilic Species Isolated From Antarctica.</title>
        <authorList>
            <person name="Kralova S."/>
            <person name="Busse H.J."/>
            <person name="Bezdicek M."/>
            <person name="Nykrynova M."/>
            <person name="Kroupova E."/>
            <person name="Krsek D."/>
            <person name="Sedlacek I."/>
        </authorList>
    </citation>
    <scope>NUCLEOTIDE SEQUENCE [LARGE SCALE GENOMIC DNA]</scope>
    <source>
        <strain evidence="2 3">P7388</strain>
    </source>
</reference>
<evidence type="ECO:0000256" key="1">
    <source>
        <dbReference type="SAM" id="SignalP"/>
    </source>
</evidence>
<feature type="chain" id="PRO_5037176148" evidence="1">
    <location>
        <begin position="20"/>
        <end position="527"/>
    </location>
</feature>
<dbReference type="InterPro" id="IPR036514">
    <property type="entry name" value="SGNH_hydro_sf"/>
</dbReference>
<dbReference type="Gene3D" id="3.40.50.1110">
    <property type="entry name" value="SGNH hydrolase"/>
    <property type="match status" value="2"/>
</dbReference>
<evidence type="ECO:0000313" key="3">
    <source>
        <dbReference type="Proteomes" id="UP000675047"/>
    </source>
</evidence>
<organism evidence="2 3">
    <name type="scientific">Flavobacterium geliluteum</name>
    <dbReference type="NCBI Taxonomy" id="2816120"/>
    <lineage>
        <taxon>Bacteria</taxon>
        <taxon>Pseudomonadati</taxon>
        <taxon>Bacteroidota</taxon>
        <taxon>Flavobacteriia</taxon>
        <taxon>Flavobacteriales</taxon>
        <taxon>Flavobacteriaceae</taxon>
        <taxon>Flavobacterium</taxon>
    </lineage>
</organism>
<gene>
    <name evidence="2" type="ORF">J3495_08000</name>
</gene>
<name>A0A940X5L1_9FLAO</name>
<protein>
    <submittedName>
        <fullName evidence="2">G-D-S-L family lipolytic protein</fullName>
    </submittedName>
</protein>
<feature type="signal peptide" evidence="1">
    <location>
        <begin position="1"/>
        <end position="19"/>
    </location>
</feature>
<dbReference type="PROSITE" id="PS51257">
    <property type="entry name" value="PROKAR_LIPOPROTEIN"/>
    <property type="match status" value="1"/>
</dbReference>
<accession>A0A940X5L1</accession>
<dbReference type="Proteomes" id="UP000675047">
    <property type="component" value="Unassembled WGS sequence"/>
</dbReference>
<dbReference type="AlphaFoldDB" id="A0A940X5L1"/>
<sequence length="527" mass="54742">MIKNIKWLLLVSLTFVACNNDDDNAAPAEVPVVPGTAVFTKYVALGDSFAAGYSDGALFKKGQEGAYTTILSQQFAAAGGGAFTIPFMSDNIGGLLLGGNVIAGPRLYFNGSAPVALTDKPTTEVGVHLTGTFNNLSVPGAKSYHLVTPGYGNVAGVATGTANPYFARFSSSPSTTVLADAVVQTPTFFSLWIGGNDVLGYASSGGIGKDQKGNLNPATYGGNDITDPTVFANVYNTLVTGLTANGAKGVVANLPYINTLPYFVTVPYNPLTSSLLGNGNATVGVATIKALNAQLYGPLKQALTAFGAGDRINLLSETAANPLLIKDETLTNLSAQLTAAFTPTLGAQTAAFYGQVFGQARQTKQTSDGTFKDYVVLPTRTVIGTAPTAANSGLGIAPPAPLDKFGITFPLQDKDVLIQSEITEIKVATDAYNATIEAVAKAKGLAFVDTRPIMAQLSNGGISFGNYTLSATYVTGGAFSLDGIHPSARGYGLIANIFIDAINTQFQSTLRRVDLGVYPIQYPKTIN</sequence>
<keyword evidence="1" id="KW-0732">Signal</keyword>
<dbReference type="EMBL" id="JAGFBV010000010">
    <property type="protein sequence ID" value="MBP4138033.1"/>
    <property type="molecule type" value="Genomic_DNA"/>
</dbReference>
<dbReference type="GO" id="GO:0016788">
    <property type="term" value="F:hydrolase activity, acting on ester bonds"/>
    <property type="evidence" value="ECO:0007669"/>
    <property type="project" value="UniProtKB-ARBA"/>
</dbReference>
<dbReference type="RefSeq" id="WP_210666037.1">
    <property type="nucleotide sequence ID" value="NZ_JAGFBV010000010.1"/>
</dbReference>
<keyword evidence="3" id="KW-1185">Reference proteome</keyword>
<evidence type="ECO:0000313" key="2">
    <source>
        <dbReference type="EMBL" id="MBP4138033.1"/>
    </source>
</evidence>
<dbReference type="SUPFAM" id="SSF52266">
    <property type="entry name" value="SGNH hydrolase"/>
    <property type="match status" value="2"/>
</dbReference>
<comment type="caution">
    <text evidence="2">The sequence shown here is derived from an EMBL/GenBank/DDBJ whole genome shotgun (WGS) entry which is preliminary data.</text>
</comment>
<proteinExistence type="predicted"/>